<sequence length="378" mass="42432">MTKPTLKLLSHNIQREISEKLRKGQRGEEWFDNQDAVDEVSQKITDEDHSTPRNIKVMESLSRPINCSDLFVALCGKQNVRSLSLVGVHLDENSASRLSETLRHPQTKIKVLQVWRFLPSCLASLCDSIKENKELREIRLTFHGNLNDEQTSMLLQALEDNQGLVAIKLFGVDLSNHAEKLASLVRNRQKMKELRLSRCRLSNVSGLAKAMATSKALEKVDLSMNELSSDADIALMLTSKSIKTLILSKNQLGKDDGSVFGKNLATNETLDEFFLEGNPLSTEFASSLLKALQLNVTLKTFGFMSSYMGKAIPSQIDTDIRNIVALNRAGRRWLRAASEPNKPSLELAPMAHLLHRTRFEPSSLFGVLREHTNLWVNP</sequence>
<dbReference type="EMBL" id="HBIM01001635">
    <property type="protein sequence ID" value="CAE0403209.1"/>
    <property type="molecule type" value="Transcribed_RNA"/>
</dbReference>
<dbReference type="InterPro" id="IPR032675">
    <property type="entry name" value="LRR_dom_sf"/>
</dbReference>
<dbReference type="SUPFAM" id="SSF52047">
    <property type="entry name" value="RNI-like"/>
    <property type="match status" value="1"/>
</dbReference>
<name>A0A7S3P3W8_9STRA</name>
<evidence type="ECO:0000256" key="1">
    <source>
        <dbReference type="ARBA" id="ARBA00022737"/>
    </source>
</evidence>
<dbReference type="InterPro" id="IPR052201">
    <property type="entry name" value="LRR-containing_regulator"/>
</dbReference>
<dbReference type="PANTHER" id="PTHR24111">
    <property type="entry name" value="LEUCINE-RICH REPEAT-CONTAINING PROTEIN 34"/>
    <property type="match status" value="1"/>
</dbReference>
<dbReference type="Gene3D" id="3.80.10.10">
    <property type="entry name" value="Ribonuclease Inhibitor"/>
    <property type="match status" value="3"/>
</dbReference>
<gene>
    <name evidence="2" type="ORF">ACOF00016_LOCUS1432</name>
</gene>
<proteinExistence type="predicted"/>
<accession>A0A7S3P3W8</accession>
<reference evidence="2" key="1">
    <citation type="submission" date="2021-01" db="EMBL/GenBank/DDBJ databases">
        <authorList>
            <person name="Corre E."/>
            <person name="Pelletier E."/>
            <person name="Niang G."/>
            <person name="Scheremetjew M."/>
            <person name="Finn R."/>
            <person name="Kale V."/>
            <person name="Holt S."/>
            <person name="Cochrane G."/>
            <person name="Meng A."/>
            <person name="Brown T."/>
            <person name="Cohen L."/>
        </authorList>
    </citation>
    <scope>NUCLEOTIDE SEQUENCE</scope>
    <source>
        <strain evidence="2">CCMP127</strain>
    </source>
</reference>
<evidence type="ECO:0000313" key="2">
    <source>
        <dbReference type="EMBL" id="CAE0403209.1"/>
    </source>
</evidence>
<dbReference type="PANTHER" id="PTHR24111:SF0">
    <property type="entry name" value="LEUCINE-RICH REPEAT-CONTAINING PROTEIN"/>
    <property type="match status" value="1"/>
</dbReference>
<organism evidence="2">
    <name type="scientific">Amphora coffeiformis</name>
    <dbReference type="NCBI Taxonomy" id="265554"/>
    <lineage>
        <taxon>Eukaryota</taxon>
        <taxon>Sar</taxon>
        <taxon>Stramenopiles</taxon>
        <taxon>Ochrophyta</taxon>
        <taxon>Bacillariophyta</taxon>
        <taxon>Bacillariophyceae</taxon>
        <taxon>Bacillariophycidae</taxon>
        <taxon>Thalassiophysales</taxon>
        <taxon>Catenulaceae</taxon>
        <taxon>Amphora</taxon>
    </lineage>
</organism>
<keyword evidence="1" id="KW-0677">Repeat</keyword>
<dbReference type="AlphaFoldDB" id="A0A7S3P3W8"/>
<protein>
    <submittedName>
        <fullName evidence="2">Uncharacterized protein</fullName>
    </submittedName>
</protein>